<dbReference type="PANTHER" id="PTHR48098">
    <property type="entry name" value="ENTEROCHELIN ESTERASE-RELATED"/>
    <property type="match status" value="1"/>
</dbReference>
<keyword evidence="2" id="KW-1185">Reference proteome</keyword>
<evidence type="ECO:0000313" key="2">
    <source>
        <dbReference type="Proteomes" id="UP000000442"/>
    </source>
</evidence>
<evidence type="ECO:0008006" key="3">
    <source>
        <dbReference type="Google" id="ProtNLM"/>
    </source>
</evidence>
<protein>
    <recommendedName>
        <fullName evidence="3">Transposase</fullName>
    </recommendedName>
</protein>
<dbReference type="SUPFAM" id="SSF53474">
    <property type="entry name" value="alpha/beta-Hydrolases"/>
    <property type="match status" value="1"/>
</dbReference>
<proteinExistence type="predicted"/>
<dbReference type="Gene3D" id="3.40.50.1820">
    <property type="entry name" value="alpha/beta hydrolase"/>
    <property type="match status" value="1"/>
</dbReference>
<reference evidence="1 2" key="1">
    <citation type="journal article" date="2009" name="Environ. Microbiol.">
        <title>Genome sequence of Desulfobacterium autotrophicum HRM2, a marine sulfate reducer oxidizing organic carbon completely to carbon dioxide.</title>
        <authorList>
            <person name="Strittmatter A.W."/>
            <person name="Liesegang H."/>
            <person name="Rabus R."/>
            <person name="Decker I."/>
            <person name="Amann J."/>
            <person name="Andres S."/>
            <person name="Henne A."/>
            <person name="Fricke W.F."/>
            <person name="Martinez-Arias R."/>
            <person name="Bartels D."/>
            <person name="Goesmann A."/>
            <person name="Krause L."/>
            <person name="Puehler A."/>
            <person name="Klenk H.P."/>
            <person name="Richter M."/>
            <person name="Schuler M."/>
            <person name="Gloeckner F.O."/>
            <person name="Meyerdierks A."/>
            <person name="Gottschalk G."/>
            <person name="Amann R."/>
        </authorList>
    </citation>
    <scope>NUCLEOTIDE SEQUENCE [LARGE SCALE GENOMIC DNA]</scope>
    <source>
        <strain evidence="2">ATCC 43914 / DSM 3382 / HRM2</strain>
    </source>
</reference>
<dbReference type="PANTHER" id="PTHR48098:SF3">
    <property type="entry name" value="IRON(III) ENTEROBACTIN ESTERASE"/>
    <property type="match status" value="1"/>
</dbReference>
<dbReference type="InterPro" id="IPR029058">
    <property type="entry name" value="AB_hydrolase_fold"/>
</dbReference>
<organism evidence="1 2">
    <name type="scientific">Desulforapulum autotrophicum (strain ATCC 43914 / DSM 3382 / VKM B-1955 / HRM2)</name>
    <name type="common">Desulfobacterium autotrophicum</name>
    <dbReference type="NCBI Taxonomy" id="177437"/>
    <lineage>
        <taxon>Bacteria</taxon>
        <taxon>Pseudomonadati</taxon>
        <taxon>Thermodesulfobacteriota</taxon>
        <taxon>Desulfobacteria</taxon>
        <taxon>Desulfobacterales</taxon>
        <taxon>Desulfobacteraceae</taxon>
        <taxon>Desulforapulum</taxon>
    </lineage>
</organism>
<dbReference type="STRING" id="177437.HRM2_14820"/>
<dbReference type="OrthoDB" id="9775130at2"/>
<evidence type="ECO:0000313" key="1">
    <source>
        <dbReference type="EMBL" id="ACN14591.1"/>
    </source>
</evidence>
<dbReference type="Proteomes" id="UP000000442">
    <property type="component" value="Chromosome"/>
</dbReference>
<gene>
    <name evidence="1" type="ordered locus">HRM2_14820</name>
</gene>
<dbReference type="Pfam" id="PF00756">
    <property type="entry name" value="Esterase"/>
    <property type="match status" value="1"/>
</dbReference>
<dbReference type="AlphaFoldDB" id="C0Q9M7"/>
<dbReference type="InterPro" id="IPR050583">
    <property type="entry name" value="Mycobacterial_A85_antigen"/>
</dbReference>
<accession>C0Q9M7</accession>
<dbReference type="EMBL" id="CP001087">
    <property type="protein sequence ID" value="ACN14591.1"/>
    <property type="molecule type" value="Genomic_DNA"/>
</dbReference>
<dbReference type="ESTHER" id="desah-c0q9m7">
    <property type="family name" value="A85-IroE-IroD-Fes-Yiel"/>
</dbReference>
<dbReference type="HOGENOM" id="CLU_090325_0_0_7"/>
<dbReference type="eggNOG" id="COG4947">
    <property type="taxonomic scope" value="Bacteria"/>
</dbReference>
<dbReference type="InterPro" id="IPR000801">
    <property type="entry name" value="Esterase-like"/>
</dbReference>
<dbReference type="KEGG" id="dat:HRM2_14820"/>
<sequence>MKTEYQCWHSPHLGRDMELKVYGHWGVPFIVFPCSKGRFYDYENMGMIDAIKPFIEAGKIKIYAVDSVDSESWYNFSVSPSERNSRHEAYDQYICTEVLPFIQQDCRADVKVMVNGCSMGAYHSLNFFLKHPELCQGVLALSGLYRLDRAEFGLAPGQVEGVYFNSPISYLPNLHDPNIIEQYRQKTIIICAGQGSWEDEAVADTRAVDELLKGKGIDAWVDLWGYDVNHDWPWWFRQMNYFLGKLYGS</sequence>
<name>C0Q9M7_DESAH</name>